<comment type="function">
    <text evidence="1">Plays a role in the inhibition of the host NF-kappa-B pathway. This inhibition occurs at the receptor level, by preventing the signaling of TNFR1 as well as IL-1R and TLR3.</text>
</comment>
<evidence type="ECO:0000256" key="9">
    <source>
        <dbReference type="ARBA" id="ARBA00022844"/>
    </source>
</evidence>
<comment type="subunit">
    <text evidence="14">Interacts with host TNFRSF1A, RIPK1 and IRAK1; these interactions interfere with host NF-kappa-B activation at the level of receptor complexes. Interacts with host protein UBQLN4.</text>
</comment>
<keyword evidence="8 15" id="KW-0812">Transmembrane</keyword>
<evidence type="ECO:0000256" key="2">
    <source>
        <dbReference type="ARBA" id="ARBA00004178"/>
    </source>
</evidence>
<dbReference type="InterPro" id="IPR001477">
    <property type="entry name" value="SH"/>
</dbReference>
<name>Q765K9_MUMPV</name>
<sequence length="85" mass="9988">MPAIQLPLYPTLLLLILLSLIITLYVWIISTINYKTAVRHASLYQRSLFRWSFDHSLQKDLQLGKVPIHHARKSCIQMMPFNHET</sequence>
<comment type="subcellular location">
    <subcellularLocation>
        <location evidence="2">Host cell membrane</location>
        <topology evidence="2">Single-pass membrane protein</topology>
    </subcellularLocation>
    <subcellularLocation>
        <location evidence="3">Virion membrane</location>
        <topology evidence="3">Single-pass membrane protein</topology>
    </subcellularLocation>
</comment>
<evidence type="ECO:0000256" key="12">
    <source>
        <dbReference type="ARBA" id="ARBA00022989"/>
    </source>
</evidence>
<evidence type="ECO:0000256" key="15">
    <source>
        <dbReference type="SAM" id="Phobius"/>
    </source>
</evidence>
<evidence type="ECO:0000256" key="13">
    <source>
        <dbReference type="ARBA" id="ARBA00023136"/>
    </source>
</evidence>
<dbReference type="GO" id="GO:0020002">
    <property type="term" value="C:host cell plasma membrane"/>
    <property type="evidence" value="ECO:0007669"/>
    <property type="project" value="UniProtKB-SubCell"/>
</dbReference>
<accession>Q765K9</accession>
<evidence type="ECO:0000256" key="11">
    <source>
        <dbReference type="ARBA" id="ARBA00022870"/>
    </source>
</evidence>
<dbReference type="GO" id="GO:0085034">
    <property type="term" value="P:symbiont-mediated suppression of host NF-kappaB cascade"/>
    <property type="evidence" value="ECO:0007669"/>
    <property type="project" value="UniProtKB-KW"/>
</dbReference>
<protein>
    <recommendedName>
        <fullName evidence="5">Small hydrophobic protein</fullName>
    </recommendedName>
</protein>
<keyword evidence="11" id="KW-1043">Host membrane</keyword>
<evidence type="ECO:0000256" key="6">
    <source>
        <dbReference type="ARBA" id="ARBA00022511"/>
    </source>
</evidence>
<keyword evidence="12 15" id="KW-1133">Transmembrane helix</keyword>
<evidence type="ECO:0000256" key="7">
    <source>
        <dbReference type="ARBA" id="ARBA00022581"/>
    </source>
</evidence>
<keyword evidence="6" id="KW-1032">Host cell membrane</keyword>
<evidence type="ECO:0000256" key="4">
    <source>
        <dbReference type="ARBA" id="ARBA00005347"/>
    </source>
</evidence>
<dbReference type="EMBL" id="AB115992">
    <property type="protein sequence ID" value="BAD13736.1"/>
    <property type="molecule type" value="Genomic_RNA"/>
</dbReference>
<evidence type="ECO:0000256" key="1">
    <source>
        <dbReference type="ARBA" id="ARBA00002033"/>
    </source>
</evidence>
<feature type="transmembrane region" description="Helical" evidence="15">
    <location>
        <begin position="12"/>
        <end position="34"/>
    </location>
</feature>
<comment type="similarity">
    <text evidence="4">Belongs to the rubulavirus small hydrophobic protein family.</text>
</comment>
<proteinExistence type="inferred from homology"/>
<keyword evidence="10" id="KW-1100">Inhibition of host NF-kappa-B by virus</keyword>
<dbReference type="GO" id="GO:0055036">
    <property type="term" value="C:virion membrane"/>
    <property type="evidence" value="ECO:0007669"/>
    <property type="project" value="UniProtKB-SubCell"/>
</dbReference>
<evidence type="ECO:0000256" key="5">
    <source>
        <dbReference type="ARBA" id="ARBA00017613"/>
    </source>
</evidence>
<evidence type="ECO:0000256" key="8">
    <source>
        <dbReference type="ARBA" id="ARBA00022692"/>
    </source>
</evidence>
<evidence type="ECO:0000256" key="10">
    <source>
        <dbReference type="ARBA" id="ARBA00022863"/>
    </source>
</evidence>
<dbReference type="Pfam" id="PF01445">
    <property type="entry name" value="SH"/>
    <property type="match status" value="1"/>
</dbReference>
<keyword evidence="7" id="KW-0945">Host-virus interaction</keyword>
<evidence type="ECO:0000256" key="14">
    <source>
        <dbReference type="ARBA" id="ARBA00046638"/>
    </source>
</evidence>
<reference evidence="16" key="1">
    <citation type="submission" date="2003-07" db="EMBL/GenBank/DDBJ databases">
        <title>Sequence analysis of mumps virus SH gene isolated in Japan.</title>
        <authorList>
            <person name="Kubota T."/>
            <person name="Kato A."/>
        </authorList>
    </citation>
    <scope>NUCLEOTIDE SEQUENCE</scope>
    <source>
        <strain evidence="16">1052</strain>
    </source>
</reference>
<keyword evidence="9" id="KW-0946">Virion</keyword>
<evidence type="ECO:0000256" key="3">
    <source>
        <dbReference type="ARBA" id="ARBA00004381"/>
    </source>
</evidence>
<organism evidence="16">
    <name type="scientific">Mumps orthorubulavirus</name>
    <name type="common">MuV</name>
    <dbReference type="NCBI Taxonomy" id="2560602"/>
    <lineage>
        <taxon>Viruses</taxon>
        <taxon>Riboviria</taxon>
        <taxon>Orthornavirae</taxon>
        <taxon>Negarnaviricota</taxon>
        <taxon>Haploviricotina</taxon>
        <taxon>Monjiviricetes</taxon>
        <taxon>Mononegavirales</taxon>
        <taxon>Paramyxoviridae</taxon>
        <taxon>Rubulavirinae</taxon>
        <taxon>Orthorubulavirus</taxon>
        <taxon>Orthorubulavirus parotitidis</taxon>
    </lineage>
</organism>
<evidence type="ECO:0000313" key="16">
    <source>
        <dbReference type="EMBL" id="BAD13736.1"/>
    </source>
</evidence>
<keyword evidence="13 15" id="KW-0472">Membrane</keyword>
<gene>
    <name evidence="16" type="primary">SH</name>
</gene>